<sequence length="350" mass="42062">MQGRDDLRIQSIIMEFVKKIGALELELKQKDNQYENVCRERYMFQRNLQEAKEEISNLKSKYKDIIQTLELIRNDTKEKSVQLVEQIAERGKAEQEVENLEEKLNKVQENLQHFKRDVEKELREEFGLKKIISERDDENRMLKREIEQLKKEQDVIKNKLFLKDDEISSLLKNVNELENTILKNKADYNQKVEEIRLIGTEMKNLSVNEKYFRKEKAELVQTVNESNYLKKIICNLEEDILQEKVKSKTFEEELTNPLNFHRWRKLQAADPEIYELIQKIHFLQKRSLKMAREVVEQEEQLKEVRELNSNLQKKMENLPQKEFHLQLHELKNSLRQQKLKNKVRPDDALG</sequence>
<dbReference type="AlphaFoldDB" id="A0A8K0P8J8"/>
<keyword evidence="1 2" id="KW-0175">Coiled coil</keyword>
<reference evidence="4" key="1">
    <citation type="submission" date="2013-04" db="EMBL/GenBank/DDBJ databases">
        <authorList>
            <person name="Qu J."/>
            <person name="Murali S.C."/>
            <person name="Bandaranaike D."/>
            <person name="Bellair M."/>
            <person name="Blankenburg K."/>
            <person name="Chao H."/>
            <person name="Dinh H."/>
            <person name="Doddapaneni H."/>
            <person name="Downs B."/>
            <person name="Dugan-Rocha S."/>
            <person name="Elkadiri S."/>
            <person name="Gnanaolivu R.D."/>
            <person name="Hernandez B."/>
            <person name="Javaid M."/>
            <person name="Jayaseelan J.C."/>
            <person name="Lee S."/>
            <person name="Li M."/>
            <person name="Ming W."/>
            <person name="Munidasa M."/>
            <person name="Muniz J."/>
            <person name="Nguyen L."/>
            <person name="Ongeri F."/>
            <person name="Osuji N."/>
            <person name="Pu L.-L."/>
            <person name="Puazo M."/>
            <person name="Qu C."/>
            <person name="Quiroz J."/>
            <person name="Raj R."/>
            <person name="Weissenberger G."/>
            <person name="Xin Y."/>
            <person name="Zou X."/>
            <person name="Han Y."/>
            <person name="Richards S."/>
            <person name="Worley K."/>
            <person name="Muzny D."/>
            <person name="Gibbs R."/>
        </authorList>
    </citation>
    <scope>NUCLEOTIDE SEQUENCE</scope>
    <source>
        <strain evidence="4">Sampled in the wild</strain>
    </source>
</reference>
<accession>A0A8K0P8J8</accession>
<dbReference type="InterPro" id="IPR049270">
    <property type="entry name" value="CFAP58_CC"/>
</dbReference>
<dbReference type="PANTHER" id="PTHR32083:SF0">
    <property type="entry name" value="CILIA AND FLAGELLA-ASSOCIATED PROTEIN 58"/>
    <property type="match status" value="1"/>
</dbReference>
<keyword evidence="5" id="KW-1185">Reference proteome</keyword>
<evidence type="ECO:0000313" key="5">
    <source>
        <dbReference type="Proteomes" id="UP000792457"/>
    </source>
</evidence>
<feature type="coiled-coil region" evidence="2">
    <location>
        <begin position="20"/>
        <end position="187"/>
    </location>
</feature>
<dbReference type="Proteomes" id="UP000792457">
    <property type="component" value="Unassembled WGS sequence"/>
</dbReference>
<evidence type="ECO:0000259" key="3">
    <source>
        <dbReference type="Pfam" id="PF21771"/>
    </source>
</evidence>
<gene>
    <name evidence="4" type="ORF">J437_LFUL016531</name>
</gene>
<protein>
    <recommendedName>
        <fullName evidence="3">Cilia- and flagella-associated protein 58 central coiled coil domain-containing protein</fullName>
    </recommendedName>
</protein>
<dbReference type="Pfam" id="PF21771">
    <property type="entry name" value="CFAP58_CC"/>
    <property type="match status" value="1"/>
</dbReference>
<dbReference type="PANTHER" id="PTHR32083">
    <property type="entry name" value="CILIA AND FLAGELLA-ASSOCIATED PROTEIN 58-RELATED"/>
    <property type="match status" value="1"/>
</dbReference>
<evidence type="ECO:0000256" key="2">
    <source>
        <dbReference type="SAM" id="Coils"/>
    </source>
</evidence>
<reference evidence="4" key="2">
    <citation type="submission" date="2017-10" db="EMBL/GenBank/DDBJ databases">
        <title>Ladona fulva Genome sequencing and assembly.</title>
        <authorList>
            <person name="Murali S."/>
            <person name="Richards S."/>
            <person name="Bandaranaike D."/>
            <person name="Bellair M."/>
            <person name="Blankenburg K."/>
            <person name="Chao H."/>
            <person name="Dinh H."/>
            <person name="Doddapaneni H."/>
            <person name="Dugan-Rocha S."/>
            <person name="Elkadiri S."/>
            <person name="Gnanaolivu R."/>
            <person name="Hernandez B."/>
            <person name="Skinner E."/>
            <person name="Javaid M."/>
            <person name="Lee S."/>
            <person name="Li M."/>
            <person name="Ming W."/>
            <person name="Munidasa M."/>
            <person name="Muniz J."/>
            <person name="Nguyen L."/>
            <person name="Hughes D."/>
            <person name="Osuji N."/>
            <person name="Pu L.-L."/>
            <person name="Puazo M."/>
            <person name="Qu C."/>
            <person name="Quiroz J."/>
            <person name="Raj R."/>
            <person name="Weissenberger G."/>
            <person name="Xin Y."/>
            <person name="Zou X."/>
            <person name="Han Y."/>
            <person name="Worley K."/>
            <person name="Muzny D."/>
            <person name="Gibbs R."/>
        </authorList>
    </citation>
    <scope>NUCLEOTIDE SEQUENCE</scope>
    <source>
        <strain evidence="4">Sampled in the wild</strain>
    </source>
</reference>
<dbReference type="OrthoDB" id="264785at2759"/>
<comment type="caution">
    <text evidence="4">The sequence shown here is derived from an EMBL/GenBank/DDBJ whole genome shotgun (WGS) entry which is preliminary data.</text>
</comment>
<evidence type="ECO:0000256" key="1">
    <source>
        <dbReference type="ARBA" id="ARBA00023054"/>
    </source>
</evidence>
<dbReference type="EMBL" id="KZ308976">
    <property type="protein sequence ID" value="KAG8235998.1"/>
    <property type="molecule type" value="Genomic_DNA"/>
</dbReference>
<feature type="coiled-coil region" evidence="2">
    <location>
        <begin position="294"/>
        <end position="321"/>
    </location>
</feature>
<evidence type="ECO:0000313" key="4">
    <source>
        <dbReference type="EMBL" id="KAG8235998.1"/>
    </source>
</evidence>
<feature type="domain" description="Cilia- and flagella-associated protein 58 central coiled coil" evidence="3">
    <location>
        <begin position="11"/>
        <end position="207"/>
    </location>
</feature>
<name>A0A8K0P8J8_LADFU</name>
<proteinExistence type="predicted"/>
<dbReference type="GO" id="GO:0005856">
    <property type="term" value="C:cytoskeleton"/>
    <property type="evidence" value="ECO:0007669"/>
    <property type="project" value="TreeGrafter"/>
</dbReference>
<organism evidence="4 5">
    <name type="scientific">Ladona fulva</name>
    <name type="common">Scarce chaser dragonfly</name>
    <name type="synonym">Libellula fulva</name>
    <dbReference type="NCBI Taxonomy" id="123851"/>
    <lineage>
        <taxon>Eukaryota</taxon>
        <taxon>Metazoa</taxon>
        <taxon>Ecdysozoa</taxon>
        <taxon>Arthropoda</taxon>
        <taxon>Hexapoda</taxon>
        <taxon>Insecta</taxon>
        <taxon>Pterygota</taxon>
        <taxon>Palaeoptera</taxon>
        <taxon>Odonata</taxon>
        <taxon>Epiprocta</taxon>
        <taxon>Anisoptera</taxon>
        <taxon>Libelluloidea</taxon>
        <taxon>Libellulidae</taxon>
        <taxon>Ladona</taxon>
    </lineage>
</organism>